<sequence length="170" mass="16895">MTNQPPPPPAQAQGWGPATPPPPPNQGFGPAESAPVPAPPQKKGGAGKKIAGIGGGVVVAVIVAIVLAVLRNVLGGDDATAEAKQGDCIADLPSNIQEGQEVKADNAKVVDCASAEAKYSVVGRVDGVTAEQASAADSTVCNPYLEAGAESIYYAIPAGGKGYVLCLKPA</sequence>
<keyword evidence="4" id="KW-1185">Reference proteome</keyword>
<name>A0A6V8L695_9ACTN</name>
<organism evidence="3 4">
    <name type="scientific">Phytohabitans rumicis</name>
    <dbReference type="NCBI Taxonomy" id="1076125"/>
    <lineage>
        <taxon>Bacteria</taxon>
        <taxon>Bacillati</taxon>
        <taxon>Actinomycetota</taxon>
        <taxon>Actinomycetes</taxon>
        <taxon>Micromonosporales</taxon>
        <taxon>Micromonosporaceae</taxon>
    </lineage>
</organism>
<evidence type="ECO:0008006" key="5">
    <source>
        <dbReference type="Google" id="ProtNLM"/>
    </source>
</evidence>
<reference evidence="3 4" key="2">
    <citation type="submission" date="2020-03" db="EMBL/GenBank/DDBJ databases">
        <authorList>
            <person name="Ichikawa N."/>
            <person name="Kimura A."/>
            <person name="Kitahashi Y."/>
            <person name="Uohara A."/>
        </authorList>
    </citation>
    <scope>NUCLEOTIDE SEQUENCE [LARGE SCALE GENOMIC DNA]</scope>
    <source>
        <strain evidence="3 4">NBRC 108638</strain>
    </source>
</reference>
<dbReference type="Proteomes" id="UP000482960">
    <property type="component" value="Unassembled WGS sequence"/>
</dbReference>
<feature type="transmembrane region" description="Helical" evidence="2">
    <location>
        <begin position="50"/>
        <end position="70"/>
    </location>
</feature>
<dbReference type="EMBL" id="BLPG01000001">
    <property type="protein sequence ID" value="GFJ89626.1"/>
    <property type="molecule type" value="Genomic_DNA"/>
</dbReference>
<dbReference type="AlphaFoldDB" id="A0A6V8L695"/>
<keyword evidence="2" id="KW-0812">Transmembrane</keyword>
<proteinExistence type="predicted"/>
<feature type="compositionally biased region" description="Pro residues" evidence="1">
    <location>
        <begin position="1"/>
        <end position="10"/>
    </location>
</feature>
<reference evidence="3 4" key="1">
    <citation type="submission" date="2020-03" db="EMBL/GenBank/DDBJ databases">
        <title>Whole genome shotgun sequence of Phytohabitans rumicis NBRC 108638.</title>
        <authorList>
            <person name="Komaki H."/>
            <person name="Tamura T."/>
        </authorList>
    </citation>
    <scope>NUCLEOTIDE SEQUENCE [LARGE SCALE GENOMIC DNA]</scope>
    <source>
        <strain evidence="3 4">NBRC 108638</strain>
    </source>
</reference>
<evidence type="ECO:0000256" key="2">
    <source>
        <dbReference type="SAM" id="Phobius"/>
    </source>
</evidence>
<dbReference type="RefSeq" id="WP_246277904.1">
    <property type="nucleotide sequence ID" value="NZ_BAABJB010000007.1"/>
</dbReference>
<keyword evidence="2" id="KW-0472">Membrane</keyword>
<feature type="region of interest" description="Disordered" evidence="1">
    <location>
        <begin position="1"/>
        <end position="47"/>
    </location>
</feature>
<protein>
    <recommendedName>
        <fullName evidence="5">Septum formation-related domain-containing protein</fullName>
    </recommendedName>
</protein>
<feature type="compositionally biased region" description="Low complexity" evidence="1">
    <location>
        <begin position="26"/>
        <end position="35"/>
    </location>
</feature>
<evidence type="ECO:0000256" key="1">
    <source>
        <dbReference type="SAM" id="MobiDB-lite"/>
    </source>
</evidence>
<keyword evidence="2" id="KW-1133">Transmembrane helix</keyword>
<accession>A0A6V8L695</accession>
<evidence type="ECO:0000313" key="3">
    <source>
        <dbReference type="EMBL" id="GFJ89626.1"/>
    </source>
</evidence>
<gene>
    <name evidence="3" type="ORF">Prum_032680</name>
</gene>
<comment type="caution">
    <text evidence="3">The sequence shown here is derived from an EMBL/GenBank/DDBJ whole genome shotgun (WGS) entry which is preliminary data.</text>
</comment>
<evidence type="ECO:0000313" key="4">
    <source>
        <dbReference type="Proteomes" id="UP000482960"/>
    </source>
</evidence>